<organism evidence="5 6">
    <name type="scientific">Suricata suricatta</name>
    <name type="common">Meerkat</name>
    <dbReference type="NCBI Taxonomy" id="37032"/>
    <lineage>
        <taxon>Eukaryota</taxon>
        <taxon>Metazoa</taxon>
        <taxon>Chordata</taxon>
        <taxon>Craniata</taxon>
        <taxon>Vertebrata</taxon>
        <taxon>Euteleostomi</taxon>
        <taxon>Mammalia</taxon>
        <taxon>Eutheria</taxon>
        <taxon>Laurasiatheria</taxon>
        <taxon>Carnivora</taxon>
        <taxon>Feliformia</taxon>
        <taxon>Herpestidae</taxon>
        <taxon>Suricata</taxon>
    </lineage>
</organism>
<reference evidence="5" key="1">
    <citation type="submission" date="2025-08" db="UniProtKB">
        <authorList>
            <consortium name="Ensembl"/>
        </authorList>
    </citation>
    <scope>IDENTIFICATION</scope>
</reference>
<evidence type="ECO:0000256" key="1">
    <source>
        <dbReference type="ARBA" id="ARBA00009458"/>
    </source>
</evidence>
<protein>
    <recommendedName>
        <fullName evidence="7">BCL2 like 14</fullName>
    </recommendedName>
</protein>
<dbReference type="OMA" id="DVNHIAD"/>
<dbReference type="PROSITE" id="PS50062">
    <property type="entry name" value="BCL2_FAMILY"/>
    <property type="match status" value="1"/>
</dbReference>
<evidence type="ECO:0000313" key="6">
    <source>
        <dbReference type="Proteomes" id="UP000472268"/>
    </source>
</evidence>
<evidence type="ECO:0008006" key="7">
    <source>
        <dbReference type="Google" id="ProtNLM"/>
    </source>
</evidence>
<sequence>MQKSLKSSLTFLFQPSIWLAKCTASACDLEEIPLDDDNPNSIEFKILAFYTKHHVFKNTPAASSPKLPRTRMTWAWRTSPSTKKATNLGKKKSSWRTLFGVVEKEENEQSPPMFCLEGLTAQFQGPSHPRTKSLSNVGQHIQHEAEDPKVASIANRVAEIVHSWPPAEEVHGLGESRKAKGSSVHQFVQRQGQCSQPQAASAKKDGEEQIIAKIVELLKYSGDLLEGELKKDKALMNSFQDQLCYSVFKIITDQFLRGVDTRGESEVRAQGFKAALVIDVTGKLTAIDNHPMNRVLGFGTKYLKDNFLPWVQQHGGWENVLIIAHEEVD</sequence>
<feature type="chain" id="PRO_5025610285" description="BCL2 like 14" evidence="4">
    <location>
        <begin position="25"/>
        <end position="329"/>
    </location>
</feature>
<dbReference type="GO" id="GO:0006915">
    <property type="term" value="P:apoptotic process"/>
    <property type="evidence" value="ECO:0007669"/>
    <property type="project" value="UniProtKB-KW"/>
</dbReference>
<dbReference type="PANTHER" id="PTHR14965">
    <property type="entry name" value="SI:CH73-248E21.1"/>
    <property type="match status" value="1"/>
</dbReference>
<keyword evidence="4" id="KW-0732">Signal</keyword>
<dbReference type="SUPFAM" id="SSF56854">
    <property type="entry name" value="Bcl-2 inhibitors of programmed cell death"/>
    <property type="match status" value="1"/>
</dbReference>
<accession>A0A673U012</accession>
<evidence type="ECO:0000256" key="2">
    <source>
        <dbReference type="ARBA" id="ARBA00022553"/>
    </source>
</evidence>
<dbReference type="InterPro" id="IPR036834">
    <property type="entry name" value="Bcl-2-like_sf"/>
</dbReference>
<evidence type="ECO:0000256" key="3">
    <source>
        <dbReference type="ARBA" id="ARBA00022703"/>
    </source>
</evidence>
<evidence type="ECO:0000256" key="4">
    <source>
        <dbReference type="SAM" id="SignalP"/>
    </source>
</evidence>
<reference evidence="5" key="2">
    <citation type="submission" date="2025-09" db="UniProtKB">
        <authorList>
            <consortium name="Ensembl"/>
        </authorList>
    </citation>
    <scope>IDENTIFICATION</scope>
</reference>
<dbReference type="Proteomes" id="UP000472268">
    <property type="component" value="Unplaced"/>
</dbReference>
<name>A0A673U012_SURSU</name>
<dbReference type="Gene3D" id="1.10.437.10">
    <property type="entry name" value="Blc2-like"/>
    <property type="match status" value="1"/>
</dbReference>
<feature type="signal peptide" evidence="4">
    <location>
        <begin position="1"/>
        <end position="24"/>
    </location>
</feature>
<dbReference type="Ensembl" id="ENSSSUT00005017089.1">
    <property type="protein sequence ID" value="ENSSSUP00005014970.1"/>
    <property type="gene ID" value="ENSSSUG00005009661.1"/>
</dbReference>
<keyword evidence="2" id="KW-0597">Phosphoprotein</keyword>
<keyword evidence="6" id="KW-1185">Reference proteome</keyword>
<proteinExistence type="inferred from homology"/>
<keyword evidence="3" id="KW-0053">Apoptosis</keyword>
<dbReference type="PANTHER" id="PTHR14965:SF1">
    <property type="entry name" value="APOPTOSIS FACILITATOR BCL-2-LIKE PROTEIN 14"/>
    <property type="match status" value="1"/>
</dbReference>
<dbReference type="InterPro" id="IPR002475">
    <property type="entry name" value="Bcl2-like"/>
</dbReference>
<dbReference type="GO" id="GO:2001236">
    <property type="term" value="P:regulation of extrinsic apoptotic signaling pathway"/>
    <property type="evidence" value="ECO:0007669"/>
    <property type="project" value="TreeGrafter"/>
</dbReference>
<dbReference type="AlphaFoldDB" id="A0A673U012"/>
<evidence type="ECO:0000313" key="5">
    <source>
        <dbReference type="Ensembl" id="ENSSSUP00005014970.1"/>
    </source>
</evidence>
<comment type="similarity">
    <text evidence="1">Belongs to the Bcl-2 family.</text>
</comment>